<feature type="transmembrane region" description="Helical" evidence="1">
    <location>
        <begin position="230"/>
        <end position="248"/>
    </location>
</feature>
<sequence length="259" mass="28191">MNESFQPASSGSFICSSFDESYFGKIKRLMFKRQIPMLIAMLTGLIMVVSFFSPRLEWMSAVVESWFLILAAIAMLLGGANLFMHHSNLIYNQKPGWGYSALTLAGFLVTLVAGLLKLGVPLTPQFPEYAWAGSFEDQPGVIWWLYEYIIKPSTSTMFALLSFFVASAAFRAFRAKSTEAALLLVTALVVLLGRSYAGTILSAPVGDAYSFAALTDFVIMSVINTSGQRAIVIGIALGVAATSLRILLGMDRSYLGADE</sequence>
<keyword evidence="1" id="KW-0812">Transmembrane</keyword>
<gene>
    <name evidence="2" type="ORF">Spb1_28130</name>
</gene>
<evidence type="ECO:0000256" key="1">
    <source>
        <dbReference type="SAM" id="Phobius"/>
    </source>
</evidence>
<feature type="transmembrane region" description="Helical" evidence="1">
    <location>
        <begin position="180"/>
        <end position="197"/>
    </location>
</feature>
<keyword evidence="1" id="KW-1133">Transmembrane helix</keyword>
<dbReference type="KEGG" id="peh:Spb1_28130"/>
<reference evidence="2 3" key="1">
    <citation type="submission" date="2019-02" db="EMBL/GenBank/DDBJ databases">
        <title>Deep-cultivation of Planctomycetes and their phenomic and genomic characterization uncovers novel biology.</title>
        <authorList>
            <person name="Wiegand S."/>
            <person name="Jogler M."/>
            <person name="Boedeker C."/>
            <person name="Pinto D."/>
            <person name="Vollmers J."/>
            <person name="Rivas-Marin E."/>
            <person name="Kohn T."/>
            <person name="Peeters S.H."/>
            <person name="Heuer A."/>
            <person name="Rast P."/>
            <person name="Oberbeckmann S."/>
            <person name="Bunk B."/>
            <person name="Jeske O."/>
            <person name="Meyerdierks A."/>
            <person name="Storesund J.E."/>
            <person name="Kallscheuer N."/>
            <person name="Luecker S."/>
            <person name="Lage O.M."/>
            <person name="Pohl T."/>
            <person name="Merkel B.J."/>
            <person name="Hornburger P."/>
            <person name="Mueller R.-W."/>
            <person name="Bruemmer F."/>
            <person name="Labrenz M."/>
            <person name="Spormann A.M."/>
            <person name="Op den Camp H."/>
            <person name="Overmann J."/>
            <person name="Amann R."/>
            <person name="Jetten M.S.M."/>
            <person name="Mascher T."/>
            <person name="Medema M.H."/>
            <person name="Devos D.P."/>
            <person name="Kaster A.-K."/>
            <person name="Ovreas L."/>
            <person name="Rohde M."/>
            <person name="Galperin M.Y."/>
            <person name="Jogler C."/>
        </authorList>
    </citation>
    <scope>NUCLEOTIDE SEQUENCE [LARGE SCALE GENOMIC DNA]</scope>
    <source>
        <strain evidence="2 3">Spb1</strain>
    </source>
</reference>
<protein>
    <submittedName>
        <fullName evidence="2">Uncharacterized protein</fullName>
    </submittedName>
</protein>
<feature type="transmembrane region" description="Helical" evidence="1">
    <location>
        <begin position="154"/>
        <end position="173"/>
    </location>
</feature>
<dbReference type="EMBL" id="CP036299">
    <property type="protein sequence ID" value="QDV30878.1"/>
    <property type="molecule type" value="Genomic_DNA"/>
</dbReference>
<name>A0A518GQH9_9PLAN</name>
<organism evidence="2 3">
    <name type="scientific">Planctopirus ephydatiae</name>
    <dbReference type="NCBI Taxonomy" id="2528019"/>
    <lineage>
        <taxon>Bacteria</taxon>
        <taxon>Pseudomonadati</taxon>
        <taxon>Planctomycetota</taxon>
        <taxon>Planctomycetia</taxon>
        <taxon>Planctomycetales</taxon>
        <taxon>Planctomycetaceae</taxon>
        <taxon>Planctopirus</taxon>
    </lineage>
</organism>
<keyword evidence="1" id="KW-0472">Membrane</keyword>
<feature type="transmembrane region" description="Helical" evidence="1">
    <location>
        <begin position="35"/>
        <end position="53"/>
    </location>
</feature>
<proteinExistence type="predicted"/>
<feature type="transmembrane region" description="Helical" evidence="1">
    <location>
        <begin position="65"/>
        <end position="84"/>
    </location>
</feature>
<accession>A0A518GQH9</accession>
<dbReference type="AlphaFoldDB" id="A0A518GQH9"/>
<feature type="transmembrane region" description="Helical" evidence="1">
    <location>
        <begin position="96"/>
        <end position="116"/>
    </location>
</feature>
<evidence type="ECO:0000313" key="2">
    <source>
        <dbReference type="EMBL" id="QDV30878.1"/>
    </source>
</evidence>
<dbReference type="Proteomes" id="UP000315349">
    <property type="component" value="Chromosome"/>
</dbReference>
<keyword evidence="3" id="KW-1185">Reference proteome</keyword>
<evidence type="ECO:0000313" key="3">
    <source>
        <dbReference type="Proteomes" id="UP000315349"/>
    </source>
</evidence>